<dbReference type="PANTHER" id="PTHR23417:SF14">
    <property type="entry name" value="PENTACOTRIPEPTIDE-REPEAT REGION OF PRORP DOMAIN-CONTAINING PROTEIN"/>
    <property type="match status" value="1"/>
</dbReference>
<comment type="catalytic activity">
    <reaction evidence="1 7">
        <text>guanosine(46) in tRNA + S-adenosyl-L-methionine = N(7)-methylguanosine(46) in tRNA + S-adenosyl-L-homocysteine</text>
        <dbReference type="Rhea" id="RHEA:42708"/>
        <dbReference type="Rhea" id="RHEA-COMP:10188"/>
        <dbReference type="Rhea" id="RHEA-COMP:10189"/>
        <dbReference type="ChEBI" id="CHEBI:57856"/>
        <dbReference type="ChEBI" id="CHEBI:59789"/>
        <dbReference type="ChEBI" id="CHEBI:74269"/>
        <dbReference type="ChEBI" id="CHEBI:74480"/>
        <dbReference type="EC" id="2.1.1.33"/>
    </reaction>
</comment>
<dbReference type="Gene3D" id="3.40.50.150">
    <property type="entry name" value="Vaccinia Virus protein VP39"/>
    <property type="match status" value="1"/>
</dbReference>
<keyword evidence="4 7" id="KW-0808">Transferase</keyword>
<evidence type="ECO:0000313" key="9">
    <source>
        <dbReference type="EMBL" id="SDT25879.1"/>
    </source>
</evidence>
<dbReference type="Pfam" id="PF02390">
    <property type="entry name" value="Methyltransf_4"/>
    <property type="match status" value="1"/>
</dbReference>
<dbReference type="InterPro" id="IPR003358">
    <property type="entry name" value="tRNA_(Gua-N-7)_MeTrfase_Trmb"/>
</dbReference>
<evidence type="ECO:0000256" key="3">
    <source>
        <dbReference type="ARBA" id="ARBA00022603"/>
    </source>
</evidence>
<dbReference type="EC" id="2.1.1.33" evidence="7"/>
<evidence type="ECO:0000256" key="4">
    <source>
        <dbReference type="ARBA" id="ARBA00022679"/>
    </source>
</evidence>
<feature type="region of interest" description="Disordered" evidence="8">
    <location>
        <begin position="1"/>
        <end position="43"/>
    </location>
</feature>
<organism evidence="9 10">
    <name type="scientific">Friedmanniella luteola</name>
    <dbReference type="NCBI Taxonomy" id="546871"/>
    <lineage>
        <taxon>Bacteria</taxon>
        <taxon>Bacillati</taxon>
        <taxon>Actinomycetota</taxon>
        <taxon>Actinomycetes</taxon>
        <taxon>Propionibacteriales</taxon>
        <taxon>Nocardioidaceae</taxon>
        <taxon>Friedmanniella</taxon>
    </lineage>
</organism>
<evidence type="ECO:0000256" key="6">
    <source>
        <dbReference type="ARBA" id="ARBA00022694"/>
    </source>
</evidence>
<feature type="binding site" evidence="7">
    <location>
        <position position="130"/>
    </location>
    <ligand>
        <name>S-adenosyl-L-methionine</name>
        <dbReference type="ChEBI" id="CHEBI:59789"/>
    </ligand>
</feature>
<dbReference type="HAMAP" id="MF_01057">
    <property type="entry name" value="tRNA_methyltr_TrmB"/>
    <property type="match status" value="1"/>
</dbReference>
<evidence type="ECO:0000256" key="7">
    <source>
        <dbReference type="HAMAP-Rule" id="MF_01057"/>
    </source>
</evidence>
<feature type="binding site" evidence="7">
    <location>
        <position position="105"/>
    </location>
    <ligand>
        <name>S-adenosyl-L-methionine</name>
        <dbReference type="ChEBI" id="CHEBI:59789"/>
    </ligand>
</feature>
<feature type="binding site" evidence="7">
    <location>
        <position position="216"/>
    </location>
    <ligand>
        <name>substrate</name>
    </ligand>
</feature>
<feature type="binding site" evidence="7">
    <location>
        <position position="157"/>
    </location>
    <ligand>
        <name>S-adenosyl-L-methionine</name>
        <dbReference type="ChEBI" id="CHEBI:59789"/>
    </ligand>
</feature>
<dbReference type="EMBL" id="LT629749">
    <property type="protein sequence ID" value="SDT25879.1"/>
    <property type="molecule type" value="Genomic_DNA"/>
</dbReference>
<keyword evidence="5 7" id="KW-0949">S-adenosyl-L-methionine</keyword>
<evidence type="ECO:0000256" key="2">
    <source>
        <dbReference type="ARBA" id="ARBA00003015"/>
    </source>
</evidence>
<dbReference type="GO" id="GO:0008176">
    <property type="term" value="F:tRNA (guanine(46)-N7)-methyltransferase activity"/>
    <property type="evidence" value="ECO:0007669"/>
    <property type="project" value="UniProtKB-UniRule"/>
</dbReference>
<dbReference type="NCBIfam" id="TIGR00091">
    <property type="entry name" value="tRNA (guanosine(46)-N7)-methyltransferase TrmB"/>
    <property type="match status" value="1"/>
</dbReference>
<evidence type="ECO:0000256" key="8">
    <source>
        <dbReference type="SAM" id="MobiDB-lite"/>
    </source>
</evidence>
<dbReference type="AlphaFoldDB" id="A0A1H1YX20"/>
<reference evidence="9 10" key="1">
    <citation type="submission" date="2016-10" db="EMBL/GenBank/DDBJ databases">
        <authorList>
            <person name="de Groot N.N."/>
        </authorList>
    </citation>
    <scope>NUCLEOTIDE SEQUENCE [LARGE SCALE GENOMIC DNA]</scope>
    <source>
        <strain evidence="9 10">DSM 21741</strain>
    </source>
</reference>
<comment type="similarity">
    <text evidence="7">Belongs to the class I-like SAM-binding methyltransferase superfamily. TrmB family.</text>
</comment>
<dbReference type="SUPFAM" id="SSF53335">
    <property type="entry name" value="S-adenosyl-L-methionine-dependent methyltransferases"/>
    <property type="match status" value="1"/>
</dbReference>
<dbReference type="PANTHER" id="PTHR23417">
    <property type="entry name" value="3-DEOXY-D-MANNO-OCTULOSONIC-ACID TRANSFERASE/TRNA GUANINE-N 7 - -METHYLTRANSFERASE"/>
    <property type="match status" value="1"/>
</dbReference>
<dbReference type="STRING" id="546871.SAMN04488543_3474"/>
<comment type="function">
    <text evidence="2 7">Catalyzes the formation of N(7)-methylguanine at position 46 (m7G46) in tRNA.</text>
</comment>
<keyword evidence="6 7" id="KW-0819">tRNA processing</keyword>
<dbReference type="UniPathway" id="UPA00989"/>
<sequence>MTGTPTDGPRAETPRTETPRTETPRSETSRPDAPRTDRGPRVHREVVSFVRRSARMRPNQRRAWEAHADRFVLRVPQRETSTSIDPDARLDLPAAFGRRAPLVVEIGPGPGDSLVAMAAARPDVDVLAFEVYEPAAAQLVSALHRAGLDNVRIVVGNAAEGLQHLVPAGGLEELWTFFPDPWPKARHHKRRLVSPALAALVVERLRPGGHWRLATDWEDYAEAMRTVLDAQPGLENLHPGGWAPRWDARPVTRFEQRGLDAGRSVHDLVHRRAGAGAG</sequence>
<feature type="binding site" evidence="7">
    <location>
        <begin position="252"/>
        <end position="255"/>
    </location>
    <ligand>
        <name>substrate</name>
    </ligand>
</feature>
<dbReference type="InterPro" id="IPR055361">
    <property type="entry name" value="tRNA_methyltr_TrmB_bact"/>
</dbReference>
<accession>A0A1H1YX20</accession>
<comment type="caution">
    <text evidence="7">Lacks conserved residue(s) required for the propagation of feature annotation.</text>
</comment>
<keyword evidence="3 7" id="KW-0489">Methyltransferase</keyword>
<feature type="binding site" evidence="7">
    <location>
        <position position="180"/>
    </location>
    <ligand>
        <name>S-adenosyl-L-methionine</name>
        <dbReference type="ChEBI" id="CHEBI:59789"/>
    </ligand>
</feature>
<gene>
    <name evidence="7" type="primary">trmB</name>
    <name evidence="9" type="ORF">SAMN04488543_3474</name>
</gene>
<evidence type="ECO:0000256" key="5">
    <source>
        <dbReference type="ARBA" id="ARBA00022691"/>
    </source>
</evidence>
<keyword evidence="10" id="KW-1185">Reference proteome</keyword>
<evidence type="ECO:0000313" key="10">
    <source>
        <dbReference type="Proteomes" id="UP000199092"/>
    </source>
</evidence>
<feature type="binding site" evidence="7">
    <location>
        <position position="184"/>
    </location>
    <ligand>
        <name>substrate</name>
    </ligand>
</feature>
<evidence type="ECO:0000256" key="1">
    <source>
        <dbReference type="ARBA" id="ARBA00000142"/>
    </source>
</evidence>
<protein>
    <recommendedName>
        <fullName evidence="7">tRNA (guanine-N(7)-)-methyltransferase</fullName>
        <ecNumber evidence="7">2.1.1.33</ecNumber>
    </recommendedName>
    <alternativeName>
        <fullName evidence="7">tRNA (guanine(46)-N(7))-methyltransferase</fullName>
    </alternativeName>
    <alternativeName>
        <fullName evidence="7">tRNA(m7G46)-methyltransferase</fullName>
    </alternativeName>
</protein>
<dbReference type="PROSITE" id="PS51625">
    <property type="entry name" value="SAM_MT_TRMB"/>
    <property type="match status" value="1"/>
</dbReference>
<dbReference type="CDD" id="cd02440">
    <property type="entry name" value="AdoMet_MTases"/>
    <property type="match status" value="1"/>
</dbReference>
<comment type="pathway">
    <text evidence="7">tRNA modification; N(7)-methylguanine-tRNA biosynthesis.</text>
</comment>
<proteinExistence type="inferred from homology"/>
<dbReference type="GO" id="GO:0043527">
    <property type="term" value="C:tRNA methyltransferase complex"/>
    <property type="evidence" value="ECO:0007669"/>
    <property type="project" value="TreeGrafter"/>
</dbReference>
<dbReference type="InterPro" id="IPR029063">
    <property type="entry name" value="SAM-dependent_MTases_sf"/>
</dbReference>
<feature type="compositionally biased region" description="Basic and acidic residues" evidence="8">
    <location>
        <begin position="9"/>
        <end position="43"/>
    </location>
</feature>
<dbReference type="RefSeq" id="WP_091414405.1">
    <property type="nucleotide sequence ID" value="NZ_LT629749.1"/>
</dbReference>
<dbReference type="Proteomes" id="UP000199092">
    <property type="component" value="Chromosome I"/>
</dbReference>
<dbReference type="OrthoDB" id="9802090at2"/>
<name>A0A1H1YX20_9ACTN</name>